<gene>
    <name evidence="1" type="ORF">B2A_12946</name>
</gene>
<dbReference type="Gene3D" id="3.30.9.10">
    <property type="entry name" value="D-Amino Acid Oxidase, subunit A, domain 2"/>
    <property type="match status" value="1"/>
</dbReference>
<reference evidence="1" key="1">
    <citation type="submission" date="2013-08" db="EMBL/GenBank/DDBJ databases">
        <authorList>
            <person name="Mendez C."/>
            <person name="Richter M."/>
            <person name="Ferrer M."/>
            <person name="Sanchez J."/>
        </authorList>
    </citation>
    <scope>NUCLEOTIDE SEQUENCE</scope>
</reference>
<organism evidence="1">
    <name type="scientific">mine drainage metagenome</name>
    <dbReference type="NCBI Taxonomy" id="410659"/>
    <lineage>
        <taxon>unclassified sequences</taxon>
        <taxon>metagenomes</taxon>
        <taxon>ecological metagenomes</taxon>
    </lineage>
</organism>
<dbReference type="AlphaFoldDB" id="T0YEM6"/>
<sequence length="71" mass="8390">KYEKGWRAKLEEKLFRNWLAKEKLCTLSDATFDKVIEALADVRLQKLTVHNILKAVHDKYPEITKEFESVL</sequence>
<name>T0YEM6_9ZZZZ</name>
<comment type="caution">
    <text evidence="1">The sequence shown here is derived from an EMBL/GenBank/DDBJ whole genome shotgun (WGS) entry which is preliminary data.</text>
</comment>
<dbReference type="EMBL" id="AUZZ01009347">
    <property type="protein sequence ID" value="EQD33841.1"/>
    <property type="molecule type" value="Genomic_DNA"/>
</dbReference>
<reference evidence="1" key="2">
    <citation type="journal article" date="2014" name="ISME J.">
        <title>Microbial stratification in low pH oxic and suboxic macroscopic growths along an acid mine drainage.</title>
        <authorList>
            <person name="Mendez-Garcia C."/>
            <person name="Mesa V."/>
            <person name="Sprenger R.R."/>
            <person name="Richter M."/>
            <person name="Diez M.S."/>
            <person name="Solano J."/>
            <person name="Bargiela R."/>
            <person name="Golyshina O.V."/>
            <person name="Manteca A."/>
            <person name="Ramos J.L."/>
            <person name="Gallego J.R."/>
            <person name="Llorente I."/>
            <person name="Martins Dos Santos V.A."/>
            <person name="Jensen O.N."/>
            <person name="Pelaez A.I."/>
            <person name="Sanchez J."/>
            <person name="Ferrer M."/>
        </authorList>
    </citation>
    <scope>NUCLEOTIDE SEQUENCE</scope>
</reference>
<protein>
    <submittedName>
        <fullName evidence="1">Geranylgeranyl hydrogenase</fullName>
    </submittedName>
</protein>
<feature type="non-terminal residue" evidence="1">
    <location>
        <position position="1"/>
    </location>
</feature>
<evidence type="ECO:0000313" key="1">
    <source>
        <dbReference type="EMBL" id="EQD33841.1"/>
    </source>
</evidence>
<proteinExistence type="predicted"/>
<accession>T0YEM6</accession>